<comment type="pathway">
    <text evidence="2 10">Amino-acid biosynthesis; L-methionine biosynthesis via de novo pathway; L-homoserine from L-aspartate: step 3/3.</text>
</comment>
<evidence type="ECO:0000256" key="3">
    <source>
        <dbReference type="ARBA" id="ARBA00006753"/>
    </source>
</evidence>
<gene>
    <name evidence="14" type="ORF">ABNX05_20980</name>
</gene>
<dbReference type="PANTHER" id="PTHR43331:SF1">
    <property type="entry name" value="HOMOSERINE DEHYDROGENASE"/>
    <property type="match status" value="1"/>
</dbReference>
<feature type="domain" description="Homoserine dehydrogenase catalytic" evidence="12">
    <location>
        <begin position="167"/>
        <end position="338"/>
    </location>
</feature>
<evidence type="ECO:0000259" key="12">
    <source>
        <dbReference type="Pfam" id="PF00742"/>
    </source>
</evidence>
<keyword evidence="15" id="KW-1185">Reference proteome</keyword>
<evidence type="ECO:0000256" key="9">
    <source>
        <dbReference type="ARBA" id="ARBA00023167"/>
    </source>
</evidence>
<dbReference type="InterPro" id="IPR022697">
    <property type="entry name" value="HDH_short"/>
</dbReference>
<evidence type="ECO:0000256" key="5">
    <source>
        <dbReference type="ARBA" id="ARBA00013376"/>
    </source>
</evidence>
<dbReference type="Gene3D" id="3.30.360.10">
    <property type="entry name" value="Dihydrodipicolinate Reductase, domain 2"/>
    <property type="match status" value="1"/>
</dbReference>
<feature type="domain" description="Aspartate/homoserine dehydrogenase NAD-binding" evidence="13">
    <location>
        <begin position="12"/>
        <end position="153"/>
    </location>
</feature>
<dbReference type="Pfam" id="PF03447">
    <property type="entry name" value="NAD_binding_3"/>
    <property type="match status" value="1"/>
</dbReference>
<comment type="similarity">
    <text evidence="3 11">Belongs to the homoserine dehydrogenase family.</text>
</comment>
<evidence type="ECO:0000256" key="7">
    <source>
        <dbReference type="ARBA" id="ARBA00022697"/>
    </source>
</evidence>
<keyword evidence="8 10" id="KW-0560">Oxidoreductase</keyword>
<dbReference type="SUPFAM" id="SSF51735">
    <property type="entry name" value="NAD(P)-binding Rossmann-fold domains"/>
    <property type="match status" value="1"/>
</dbReference>
<dbReference type="RefSeq" id="WP_349661487.1">
    <property type="nucleotide sequence ID" value="NZ_JBEGDG010000021.1"/>
</dbReference>
<evidence type="ECO:0000256" key="4">
    <source>
        <dbReference type="ARBA" id="ARBA00013213"/>
    </source>
</evidence>
<dbReference type="EC" id="1.1.1.3" evidence="4 10"/>
<evidence type="ECO:0000313" key="15">
    <source>
        <dbReference type="Proteomes" id="UP001478862"/>
    </source>
</evidence>
<evidence type="ECO:0000256" key="8">
    <source>
        <dbReference type="ARBA" id="ARBA00023002"/>
    </source>
</evidence>
<name>A0ABV1N0T1_9BACI</name>
<dbReference type="EMBL" id="JBEGDG010000021">
    <property type="protein sequence ID" value="MEQ6357108.1"/>
    <property type="molecule type" value="Genomic_DNA"/>
</dbReference>
<keyword evidence="7 10" id="KW-0791">Threonine biosynthesis</keyword>
<dbReference type="NCBIfam" id="NF004976">
    <property type="entry name" value="PRK06349.1"/>
    <property type="match status" value="1"/>
</dbReference>
<keyword evidence="6 10" id="KW-0028">Amino-acid biosynthesis</keyword>
<comment type="catalytic activity">
    <reaction evidence="10">
        <text>L-homoserine + NADP(+) = L-aspartate 4-semialdehyde + NADPH + H(+)</text>
        <dbReference type="Rhea" id="RHEA:15761"/>
        <dbReference type="ChEBI" id="CHEBI:15378"/>
        <dbReference type="ChEBI" id="CHEBI:57476"/>
        <dbReference type="ChEBI" id="CHEBI:57783"/>
        <dbReference type="ChEBI" id="CHEBI:58349"/>
        <dbReference type="ChEBI" id="CHEBI:537519"/>
        <dbReference type="EC" id="1.1.1.3"/>
    </reaction>
</comment>
<dbReference type="Pfam" id="PF00742">
    <property type="entry name" value="Homoserine_dh"/>
    <property type="match status" value="1"/>
</dbReference>
<accession>A0ABV1N0T1</accession>
<evidence type="ECO:0000256" key="2">
    <source>
        <dbReference type="ARBA" id="ARBA00005062"/>
    </source>
</evidence>
<keyword evidence="10" id="KW-0521">NADP</keyword>
<reference evidence="14 15" key="1">
    <citation type="submission" date="2024-06" db="EMBL/GenBank/DDBJ databases">
        <title>Lysinibacillus zambalefons sp. nov., a Novel Firmicute Isolated from the Poon Bato Zambales Hyperalkaline Spring.</title>
        <authorList>
            <person name="Aja J.A."/>
            <person name="Lazaro J.E.H."/>
            <person name="Llorin L.D."/>
            <person name="Lim K.R."/>
            <person name="Teodosio J."/>
            <person name="Dalisay D.S."/>
        </authorList>
    </citation>
    <scope>NUCLEOTIDE SEQUENCE [LARGE SCALE GENOMIC DNA]</scope>
    <source>
        <strain evidence="14 15">M3</strain>
    </source>
</reference>
<dbReference type="InterPro" id="IPR019811">
    <property type="entry name" value="HDH_CS"/>
</dbReference>
<evidence type="ECO:0000256" key="10">
    <source>
        <dbReference type="RuleBase" id="RU000579"/>
    </source>
</evidence>
<dbReference type="InterPro" id="IPR036291">
    <property type="entry name" value="NAD(P)-bd_dom_sf"/>
</dbReference>
<organism evidence="14 15">
    <name type="scientific">Lysinibacillus zambalensis</name>
    <dbReference type="NCBI Taxonomy" id="3160866"/>
    <lineage>
        <taxon>Bacteria</taxon>
        <taxon>Bacillati</taxon>
        <taxon>Bacillota</taxon>
        <taxon>Bacilli</taxon>
        <taxon>Bacillales</taxon>
        <taxon>Bacillaceae</taxon>
        <taxon>Lysinibacillus</taxon>
    </lineage>
</organism>
<dbReference type="SUPFAM" id="SSF55347">
    <property type="entry name" value="Glyceraldehyde-3-phosphate dehydrogenase-like, C-terminal domain"/>
    <property type="match status" value="1"/>
</dbReference>
<dbReference type="InterPro" id="IPR001342">
    <property type="entry name" value="HDH_cat"/>
</dbReference>
<keyword evidence="9 10" id="KW-0486">Methionine biosynthesis</keyword>
<dbReference type="PANTHER" id="PTHR43331">
    <property type="entry name" value="HOMOSERINE DEHYDROGENASE"/>
    <property type="match status" value="1"/>
</dbReference>
<evidence type="ECO:0000256" key="6">
    <source>
        <dbReference type="ARBA" id="ARBA00022605"/>
    </source>
</evidence>
<dbReference type="PIRSF" id="PIRSF036497">
    <property type="entry name" value="HDH_short"/>
    <property type="match status" value="1"/>
</dbReference>
<evidence type="ECO:0000256" key="1">
    <source>
        <dbReference type="ARBA" id="ARBA00005056"/>
    </source>
</evidence>
<evidence type="ECO:0000313" key="14">
    <source>
        <dbReference type="EMBL" id="MEQ6357108.1"/>
    </source>
</evidence>
<dbReference type="InterPro" id="IPR005106">
    <property type="entry name" value="Asp/hSer_DH_NAD-bd"/>
</dbReference>
<dbReference type="Proteomes" id="UP001478862">
    <property type="component" value="Unassembled WGS sequence"/>
</dbReference>
<dbReference type="Gene3D" id="3.40.50.720">
    <property type="entry name" value="NAD(P)-binding Rossmann-like Domain"/>
    <property type="match status" value="1"/>
</dbReference>
<comment type="caution">
    <text evidence="14">The sequence shown here is derived from an EMBL/GenBank/DDBJ whole genome shotgun (WGS) entry which is preliminary data.</text>
</comment>
<protein>
    <recommendedName>
        <fullName evidence="5 10">Homoserine dehydrogenase</fullName>
        <ecNumber evidence="4 10">1.1.1.3</ecNumber>
    </recommendedName>
</protein>
<evidence type="ECO:0000259" key="13">
    <source>
        <dbReference type="Pfam" id="PF03447"/>
    </source>
</evidence>
<dbReference type="PROSITE" id="PS01042">
    <property type="entry name" value="HOMOSER_DHGENASE"/>
    <property type="match status" value="1"/>
</dbReference>
<comment type="pathway">
    <text evidence="1 10">Amino-acid biosynthesis; L-threonine biosynthesis; L-threonine from L-aspartate: step 3/5.</text>
</comment>
<sequence length="358" mass="38479">MKITTHKLALIGFGNVGQGLATIISSKSAELEELGLNVQIVAISDPIKGSIYNPNGLNADLLLETVQSGNTLDTLPAPFTGWSALRTIEEADIDTVVELAYTDLKTGEPALTHMETALRRGLNVITTNKGPVALHYDRLMRLAKENNAHIRVEGTVMSGTPTLLFGTEHLLAAGITKIEGILNGTTNYIITKMMEGQSYAEALREAQELGYAEADPTGDVEGYDAAAKVVILANLLMKQSLKLQDVDREGISKLTSEDIMRAKEENECVKLIGRIECSSNGCTAEVRPMRIPVSHPLASIQGATNAITYTTDILGEITLIGPGAGRLETGYAIIADLMAILKEYSRSVTGQVEEEVKI</sequence>
<dbReference type="GO" id="GO:0004412">
    <property type="term" value="F:homoserine dehydrogenase activity"/>
    <property type="evidence" value="ECO:0007669"/>
    <property type="project" value="UniProtKB-EC"/>
</dbReference>
<proteinExistence type="inferred from homology"/>
<evidence type="ECO:0000256" key="11">
    <source>
        <dbReference type="RuleBase" id="RU004171"/>
    </source>
</evidence>
<dbReference type="NCBIfam" id="NF004912">
    <property type="entry name" value="PRK06270.1"/>
    <property type="match status" value="1"/>
</dbReference>